<dbReference type="PRINTS" id="PR00081">
    <property type="entry name" value="GDHRDH"/>
</dbReference>
<keyword evidence="2" id="KW-0560">Oxidoreductase</keyword>
<dbReference type="RefSeq" id="WP_048387099.1">
    <property type="nucleotide sequence ID" value="NZ_CP011494.1"/>
</dbReference>
<organism evidence="3 4">
    <name type="scientific">Marinobacter psychrophilus</name>
    <dbReference type="NCBI Taxonomy" id="330734"/>
    <lineage>
        <taxon>Bacteria</taxon>
        <taxon>Pseudomonadati</taxon>
        <taxon>Pseudomonadota</taxon>
        <taxon>Gammaproteobacteria</taxon>
        <taxon>Pseudomonadales</taxon>
        <taxon>Marinobacteraceae</taxon>
        <taxon>Marinobacter</taxon>
    </lineage>
</organism>
<dbReference type="CDD" id="cd05233">
    <property type="entry name" value="SDR_c"/>
    <property type="match status" value="1"/>
</dbReference>
<dbReference type="SUPFAM" id="SSF51735">
    <property type="entry name" value="NAD(P)-binding Rossmann-fold domains"/>
    <property type="match status" value="1"/>
</dbReference>
<dbReference type="Pfam" id="PF13561">
    <property type="entry name" value="adh_short_C2"/>
    <property type="match status" value="1"/>
</dbReference>
<proteinExistence type="inferred from homology"/>
<dbReference type="EMBL" id="CP011494">
    <property type="protein sequence ID" value="AKO53401.1"/>
    <property type="molecule type" value="Genomic_DNA"/>
</dbReference>
<dbReference type="PANTHER" id="PTHR43477">
    <property type="entry name" value="DIHYDROANTICAPSIN 7-DEHYDROGENASE"/>
    <property type="match status" value="1"/>
</dbReference>
<keyword evidence="4" id="KW-1185">Reference proteome</keyword>
<dbReference type="InterPro" id="IPR051122">
    <property type="entry name" value="SDR_DHRS6-like"/>
</dbReference>
<gene>
    <name evidence="3" type="ORF">ABA45_14060</name>
</gene>
<dbReference type="KEGG" id="mpq:ABA45_14060"/>
<dbReference type="AlphaFoldDB" id="A0A0H4I2Y7"/>
<dbReference type="GO" id="GO:0016491">
    <property type="term" value="F:oxidoreductase activity"/>
    <property type="evidence" value="ECO:0007669"/>
    <property type="project" value="UniProtKB-KW"/>
</dbReference>
<evidence type="ECO:0000313" key="4">
    <source>
        <dbReference type="Proteomes" id="UP000036406"/>
    </source>
</evidence>
<dbReference type="InterPro" id="IPR036291">
    <property type="entry name" value="NAD(P)-bd_dom_sf"/>
</dbReference>
<dbReference type="Proteomes" id="UP000036406">
    <property type="component" value="Chromosome"/>
</dbReference>
<evidence type="ECO:0000256" key="2">
    <source>
        <dbReference type="ARBA" id="ARBA00023002"/>
    </source>
</evidence>
<evidence type="ECO:0000313" key="3">
    <source>
        <dbReference type="EMBL" id="AKO53401.1"/>
    </source>
</evidence>
<name>A0A0H4I2Y7_9GAMM</name>
<dbReference type="InterPro" id="IPR002347">
    <property type="entry name" value="SDR_fam"/>
</dbReference>
<dbReference type="NCBIfam" id="NF005449">
    <property type="entry name" value="PRK07041.1"/>
    <property type="match status" value="1"/>
</dbReference>
<accession>A0A0H4I2Y7</accession>
<reference evidence="3 4" key="1">
    <citation type="submission" date="2015-05" db="EMBL/GenBank/DDBJ databases">
        <title>Complete genome of Marinobacter psychrophilus strain 20041T isolated from sea-ice of the Canadian Basin.</title>
        <authorList>
            <person name="Song L."/>
            <person name="Ren L."/>
            <person name="Yu Y."/>
            <person name="Wang X."/>
        </authorList>
    </citation>
    <scope>NUCLEOTIDE SEQUENCE [LARGE SCALE GENOMIC DNA]</scope>
    <source>
        <strain evidence="3 4">20041</strain>
    </source>
</reference>
<dbReference type="PATRIC" id="fig|330734.3.peg.2953"/>
<dbReference type="PANTHER" id="PTHR43477:SF1">
    <property type="entry name" value="DIHYDROANTICAPSIN 7-DEHYDROGENASE"/>
    <property type="match status" value="1"/>
</dbReference>
<sequence length="236" mass="24701">MKNQRVLVIGGSSGIGEATALRAANAGATVTIASRTPERLNAALQRLPKGVLERELDVRSASAVENFFATQAPWNHVILAGSSTRVGTIQSLPLDQAHDSMQSKFWGAYHVGRSVHICAGGSLTFVSGIYAQRPNVNAVLQGALNAAVEGLMRGLALELAPVGIRVNAVSPSTTETPLWDRLGPESREAKFASMRQRLLTAQVAAADDIAHAILYVATNPSATGSIVLVDGGDALV</sequence>
<dbReference type="STRING" id="330734.ABA45_14060"/>
<comment type="similarity">
    <text evidence="1">Belongs to the short-chain dehydrogenases/reductases (SDR) family.</text>
</comment>
<dbReference type="Gene3D" id="3.40.50.720">
    <property type="entry name" value="NAD(P)-binding Rossmann-like Domain"/>
    <property type="match status" value="1"/>
</dbReference>
<evidence type="ECO:0000256" key="1">
    <source>
        <dbReference type="ARBA" id="ARBA00006484"/>
    </source>
</evidence>
<protein>
    <submittedName>
        <fullName evidence="3">Short-chain dehydrogenase</fullName>
    </submittedName>
</protein>